<accession>A0A4Z2FT53</accession>
<evidence type="ECO:0000313" key="2">
    <source>
        <dbReference type="EMBL" id="TNN43572.1"/>
    </source>
</evidence>
<feature type="compositionally biased region" description="Low complexity" evidence="1">
    <location>
        <begin position="197"/>
        <end position="206"/>
    </location>
</feature>
<keyword evidence="3" id="KW-1185">Reference proteome</keyword>
<dbReference type="Proteomes" id="UP000314294">
    <property type="component" value="Unassembled WGS sequence"/>
</dbReference>
<feature type="region of interest" description="Disordered" evidence="1">
    <location>
        <begin position="71"/>
        <end position="94"/>
    </location>
</feature>
<reference evidence="2 3" key="1">
    <citation type="submission" date="2019-03" db="EMBL/GenBank/DDBJ databases">
        <title>First draft genome of Liparis tanakae, snailfish: a comprehensive survey of snailfish specific genes.</title>
        <authorList>
            <person name="Kim W."/>
            <person name="Song I."/>
            <person name="Jeong J.-H."/>
            <person name="Kim D."/>
            <person name="Kim S."/>
            <person name="Ryu S."/>
            <person name="Song J.Y."/>
            <person name="Lee S.K."/>
        </authorList>
    </citation>
    <scope>NUCLEOTIDE SEQUENCE [LARGE SCALE GENOMIC DNA]</scope>
    <source>
        <tissue evidence="2">Muscle</tissue>
    </source>
</reference>
<name>A0A4Z2FT53_9TELE</name>
<evidence type="ECO:0000313" key="3">
    <source>
        <dbReference type="Proteomes" id="UP000314294"/>
    </source>
</evidence>
<feature type="region of interest" description="Disordered" evidence="1">
    <location>
        <begin position="14"/>
        <end position="37"/>
    </location>
</feature>
<sequence length="279" mass="29963">MFFLNITIPVVLFHPRPPEPPETRSAGPDRVQTGSNGPFVNALIVGRGESRDTWQEVRLFHVRTRTARPRGEKRFAGVQKKSHHRGAPCFQEAPSMGGALEKEKKTPTLNTPGVTFDRVMSDSFPECRGRPLNVCLSVVGEGEGATPVSLSLVRGHAGVSLCGQGPPRPGVPRASLFSEPSVELWLCSLSVSSRSEQRSSLEAAEGAGEGAEDEDEDEAGVDERGDSSPPCQPPPPEASVIRSISTSCRWSSFSGMHSRSTSSTFFTVISSTSAFSILE</sequence>
<feature type="region of interest" description="Disordered" evidence="1">
    <location>
        <begin position="197"/>
        <end position="239"/>
    </location>
</feature>
<comment type="caution">
    <text evidence="2">The sequence shown here is derived from an EMBL/GenBank/DDBJ whole genome shotgun (WGS) entry which is preliminary data.</text>
</comment>
<feature type="compositionally biased region" description="Acidic residues" evidence="1">
    <location>
        <begin position="210"/>
        <end position="220"/>
    </location>
</feature>
<evidence type="ECO:0000256" key="1">
    <source>
        <dbReference type="SAM" id="MobiDB-lite"/>
    </source>
</evidence>
<protein>
    <submittedName>
        <fullName evidence="2">Uncharacterized protein</fullName>
    </submittedName>
</protein>
<dbReference type="AlphaFoldDB" id="A0A4Z2FT53"/>
<organism evidence="2 3">
    <name type="scientific">Liparis tanakae</name>
    <name type="common">Tanaka's snailfish</name>
    <dbReference type="NCBI Taxonomy" id="230148"/>
    <lineage>
        <taxon>Eukaryota</taxon>
        <taxon>Metazoa</taxon>
        <taxon>Chordata</taxon>
        <taxon>Craniata</taxon>
        <taxon>Vertebrata</taxon>
        <taxon>Euteleostomi</taxon>
        <taxon>Actinopterygii</taxon>
        <taxon>Neopterygii</taxon>
        <taxon>Teleostei</taxon>
        <taxon>Neoteleostei</taxon>
        <taxon>Acanthomorphata</taxon>
        <taxon>Eupercaria</taxon>
        <taxon>Perciformes</taxon>
        <taxon>Cottioidei</taxon>
        <taxon>Cottales</taxon>
        <taxon>Liparidae</taxon>
        <taxon>Liparis</taxon>
    </lineage>
</organism>
<proteinExistence type="predicted"/>
<gene>
    <name evidence="2" type="ORF">EYF80_046235</name>
</gene>
<dbReference type="EMBL" id="SRLO01000958">
    <property type="protein sequence ID" value="TNN43572.1"/>
    <property type="molecule type" value="Genomic_DNA"/>
</dbReference>